<dbReference type="FunFam" id="2.40.420.20:FF:000001">
    <property type="entry name" value="Efflux RND transporter periplasmic adaptor subunit"/>
    <property type="match status" value="1"/>
</dbReference>
<dbReference type="Pfam" id="PF25917">
    <property type="entry name" value="BSH_RND"/>
    <property type="match status" value="1"/>
</dbReference>
<evidence type="ECO:0000259" key="7">
    <source>
        <dbReference type="Pfam" id="PF25917"/>
    </source>
</evidence>
<dbReference type="Pfam" id="PF25967">
    <property type="entry name" value="RND-MFP_C"/>
    <property type="match status" value="1"/>
</dbReference>
<accession>A0A1G7U3P6</accession>
<dbReference type="InterPro" id="IPR058627">
    <property type="entry name" value="MdtA-like_C"/>
</dbReference>
<evidence type="ECO:0000259" key="6">
    <source>
        <dbReference type="Pfam" id="PF25876"/>
    </source>
</evidence>
<dbReference type="InterPro" id="IPR006143">
    <property type="entry name" value="RND_pump_MFP"/>
</dbReference>
<dbReference type="Gene3D" id="2.40.50.100">
    <property type="match status" value="1"/>
</dbReference>
<dbReference type="Proteomes" id="UP000182894">
    <property type="component" value="Unassembled WGS sequence"/>
</dbReference>
<keyword evidence="5" id="KW-0732">Signal</keyword>
<evidence type="ECO:0000256" key="5">
    <source>
        <dbReference type="SAM" id="SignalP"/>
    </source>
</evidence>
<keyword evidence="3" id="KW-0175">Coiled coil</keyword>
<evidence type="ECO:0000256" key="3">
    <source>
        <dbReference type="ARBA" id="ARBA00023054"/>
    </source>
</evidence>
<dbReference type="PANTHER" id="PTHR30158">
    <property type="entry name" value="ACRA/E-RELATED COMPONENT OF DRUG EFFLUX TRANSPORTER"/>
    <property type="match status" value="1"/>
</dbReference>
<feature type="chain" id="PRO_5010281493" evidence="5">
    <location>
        <begin position="31"/>
        <end position="414"/>
    </location>
</feature>
<reference evidence="11" key="1">
    <citation type="submission" date="2016-10" db="EMBL/GenBank/DDBJ databases">
        <authorList>
            <person name="Varghese N."/>
            <person name="Submissions S."/>
        </authorList>
    </citation>
    <scope>NUCLEOTIDE SEQUENCE [LARGE SCALE GENOMIC DNA]</scope>
    <source>
        <strain evidence="11">ATCC 700689</strain>
    </source>
</reference>
<feature type="domain" description="Multidrug resistance protein MdtA-like alpha-helical hairpin" evidence="6">
    <location>
        <begin position="106"/>
        <end position="173"/>
    </location>
</feature>
<dbReference type="GO" id="GO:0005886">
    <property type="term" value="C:plasma membrane"/>
    <property type="evidence" value="ECO:0007669"/>
    <property type="project" value="UniProtKB-SubCell"/>
</dbReference>
<dbReference type="InterPro" id="IPR058626">
    <property type="entry name" value="MdtA-like_b-barrel"/>
</dbReference>
<dbReference type="Pfam" id="PF25944">
    <property type="entry name" value="Beta-barrel_RND"/>
    <property type="match status" value="1"/>
</dbReference>
<dbReference type="PANTHER" id="PTHR30158:SF26">
    <property type="entry name" value="RESISTANCE-NODULATION-CELL DIVISION (RND) MULTIDRUG EFFLUX MEMBRANE FUSION PROTEIN MEXE"/>
    <property type="match status" value="1"/>
</dbReference>
<feature type="domain" description="Multidrug resistance protein MdtA-like beta-barrel" evidence="8">
    <location>
        <begin position="226"/>
        <end position="292"/>
    </location>
</feature>
<dbReference type="GO" id="GO:0046677">
    <property type="term" value="P:response to antibiotic"/>
    <property type="evidence" value="ECO:0007669"/>
    <property type="project" value="TreeGrafter"/>
</dbReference>
<gene>
    <name evidence="10" type="ORF">SAMN05216605_10237</name>
</gene>
<keyword evidence="11" id="KW-1185">Reference proteome</keyword>
<evidence type="ECO:0000259" key="9">
    <source>
        <dbReference type="Pfam" id="PF25967"/>
    </source>
</evidence>
<evidence type="ECO:0000256" key="1">
    <source>
        <dbReference type="ARBA" id="ARBA00004519"/>
    </source>
</evidence>
<dbReference type="GO" id="GO:0022857">
    <property type="term" value="F:transmembrane transporter activity"/>
    <property type="evidence" value="ECO:0007669"/>
    <property type="project" value="InterPro"/>
</dbReference>
<evidence type="ECO:0000256" key="2">
    <source>
        <dbReference type="ARBA" id="ARBA00009477"/>
    </source>
</evidence>
<feature type="domain" description="Multidrug resistance protein MdtA-like barrel-sandwich hybrid" evidence="7">
    <location>
        <begin position="63"/>
        <end position="200"/>
    </location>
</feature>
<dbReference type="FunFam" id="2.40.30.170:FF:000011">
    <property type="entry name" value="Efflux RND transporter periplasmic adaptor subunit"/>
    <property type="match status" value="1"/>
</dbReference>
<feature type="signal peptide" evidence="5">
    <location>
        <begin position="1"/>
        <end position="30"/>
    </location>
</feature>
<dbReference type="OrthoDB" id="9816569at2"/>
<feature type="domain" description="Multidrug resistance protein MdtA-like C-terminal permuted SH3" evidence="9">
    <location>
        <begin position="300"/>
        <end position="360"/>
    </location>
</feature>
<dbReference type="Gene3D" id="2.40.30.170">
    <property type="match status" value="1"/>
</dbReference>
<comment type="similarity">
    <text evidence="2">Belongs to the membrane fusion protein (MFP) (TC 8.A.1) family.</text>
</comment>
<evidence type="ECO:0000313" key="11">
    <source>
        <dbReference type="Proteomes" id="UP000182894"/>
    </source>
</evidence>
<dbReference type="NCBIfam" id="NF045904">
    <property type="entry name" value="RND-peri-MexE"/>
    <property type="match status" value="1"/>
</dbReference>
<evidence type="ECO:0000259" key="8">
    <source>
        <dbReference type="Pfam" id="PF25944"/>
    </source>
</evidence>
<dbReference type="EMBL" id="FNCO01000002">
    <property type="protein sequence ID" value="SDG42057.1"/>
    <property type="molecule type" value="Genomic_DNA"/>
</dbReference>
<protein>
    <submittedName>
        <fullName evidence="10">Membrane fusion protein, multidrug efflux system</fullName>
    </submittedName>
</protein>
<name>A0A1G7U3P6_9PSED</name>
<dbReference type="NCBIfam" id="TIGR01730">
    <property type="entry name" value="RND_mfp"/>
    <property type="match status" value="1"/>
</dbReference>
<feature type="region of interest" description="Disordered" evidence="4">
    <location>
        <begin position="386"/>
        <end position="414"/>
    </location>
</feature>
<evidence type="ECO:0000256" key="4">
    <source>
        <dbReference type="SAM" id="MobiDB-lite"/>
    </source>
</evidence>
<dbReference type="RefSeq" id="WP_074750334.1">
    <property type="nucleotide sequence ID" value="NZ_FNCO01000002.1"/>
</dbReference>
<dbReference type="InterPro" id="IPR058624">
    <property type="entry name" value="MdtA-like_HH"/>
</dbReference>
<dbReference type="STRING" id="89065.SAMN05216605_10237"/>
<dbReference type="Pfam" id="PF25876">
    <property type="entry name" value="HH_MFP_RND"/>
    <property type="match status" value="1"/>
</dbReference>
<sequence>MVQSLTPLRYPLAALALVVLSACGKGPESAAQAPAAAKVNVAKVLEQPVNEWDEVTARLEAPETVQVRPRVSGQIDSVAFTDGALVKKGDLLFQIDPRPFEAEVHRLDAQLQQAKAASVRSNNEAQRGERLRTNNAISAELADSRTTTAQESKAAVAAIQAQLDLARLNLSFTRVTAPITGRVSRAEITAGNIVTADQSILTSVVSTDKVYAYFDADERVFLKYNQLARDGKRGATTPVYMGLSDEVENPHLGQMNFIDNQVNPRTGTIRGRAVFDNSKGEYTPGLYARLKLVGSGTYSAMLIKDEAVGTDLGKKFVLVVDKDNKATYRNVDLGPKLEGLRIVRSGLAKDDRIVVSGLQRVRPGSPIDPQDTPMASAETLAALQQQRQALEASNQPKAQSKLDAKVAAAATPRG</sequence>
<dbReference type="InterPro" id="IPR058625">
    <property type="entry name" value="MdtA-like_BSH"/>
</dbReference>
<proteinExistence type="inferred from homology"/>
<dbReference type="AlphaFoldDB" id="A0A1G7U3P6"/>
<dbReference type="Gene3D" id="1.10.287.470">
    <property type="entry name" value="Helix hairpin bin"/>
    <property type="match status" value="1"/>
</dbReference>
<organism evidence="10 11">
    <name type="scientific">Pseudomonas abietaniphila</name>
    <dbReference type="NCBI Taxonomy" id="89065"/>
    <lineage>
        <taxon>Bacteria</taxon>
        <taxon>Pseudomonadati</taxon>
        <taxon>Pseudomonadota</taxon>
        <taxon>Gammaproteobacteria</taxon>
        <taxon>Pseudomonadales</taxon>
        <taxon>Pseudomonadaceae</taxon>
        <taxon>Pseudomonas</taxon>
    </lineage>
</organism>
<comment type="subcellular location">
    <subcellularLocation>
        <location evidence="1">Cell inner membrane</location>
        <topology evidence="1">Lipid-anchor</topology>
    </subcellularLocation>
</comment>
<evidence type="ECO:0000313" key="10">
    <source>
        <dbReference type="EMBL" id="SDG42057.1"/>
    </source>
</evidence>
<dbReference type="Gene3D" id="2.40.420.20">
    <property type="match status" value="1"/>
</dbReference>
<dbReference type="SUPFAM" id="SSF111369">
    <property type="entry name" value="HlyD-like secretion proteins"/>
    <property type="match status" value="1"/>
</dbReference>